<evidence type="ECO:0000313" key="2">
    <source>
        <dbReference type="EMBL" id="VEL38247.1"/>
    </source>
</evidence>
<keyword evidence="3" id="KW-1185">Reference proteome</keyword>
<comment type="caution">
    <text evidence="2">The sequence shown here is derived from an EMBL/GenBank/DDBJ whole genome shotgun (WGS) entry which is preliminary data.</text>
</comment>
<evidence type="ECO:0000313" key="3">
    <source>
        <dbReference type="Proteomes" id="UP000784294"/>
    </source>
</evidence>
<gene>
    <name evidence="2" type="ORF">PXEA_LOCUS31687</name>
</gene>
<reference evidence="2" key="1">
    <citation type="submission" date="2018-11" db="EMBL/GenBank/DDBJ databases">
        <authorList>
            <consortium name="Pathogen Informatics"/>
        </authorList>
    </citation>
    <scope>NUCLEOTIDE SEQUENCE</scope>
</reference>
<evidence type="ECO:0000256" key="1">
    <source>
        <dbReference type="SAM" id="MobiDB-lite"/>
    </source>
</evidence>
<name>A0A3S5B6Y8_9PLAT</name>
<sequence>MNCDSHYRPISSRSSWRAGSGRPPTSSSAHVEGREDWGRSHSVCRGQTAFMSLDHMMNRLGWAYGQAESLAEWSLENPE</sequence>
<dbReference type="AlphaFoldDB" id="A0A3S5B6Y8"/>
<accession>A0A3S5B6Y8</accession>
<organism evidence="2 3">
    <name type="scientific">Protopolystoma xenopodis</name>
    <dbReference type="NCBI Taxonomy" id="117903"/>
    <lineage>
        <taxon>Eukaryota</taxon>
        <taxon>Metazoa</taxon>
        <taxon>Spiralia</taxon>
        <taxon>Lophotrochozoa</taxon>
        <taxon>Platyhelminthes</taxon>
        <taxon>Monogenea</taxon>
        <taxon>Polyopisthocotylea</taxon>
        <taxon>Polystomatidea</taxon>
        <taxon>Polystomatidae</taxon>
        <taxon>Protopolystoma</taxon>
    </lineage>
</organism>
<feature type="region of interest" description="Disordered" evidence="1">
    <location>
        <begin position="1"/>
        <end position="40"/>
    </location>
</feature>
<dbReference type="Proteomes" id="UP000784294">
    <property type="component" value="Unassembled WGS sequence"/>
</dbReference>
<proteinExistence type="predicted"/>
<protein>
    <submittedName>
        <fullName evidence="2">Uncharacterized protein</fullName>
    </submittedName>
</protein>
<feature type="compositionally biased region" description="Low complexity" evidence="1">
    <location>
        <begin position="11"/>
        <end position="22"/>
    </location>
</feature>
<dbReference type="EMBL" id="CAAALY010257334">
    <property type="protein sequence ID" value="VEL38247.1"/>
    <property type="molecule type" value="Genomic_DNA"/>
</dbReference>